<protein>
    <submittedName>
        <fullName evidence="1">Uncharacterized protein</fullName>
    </submittedName>
</protein>
<evidence type="ECO:0000313" key="1">
    <source>
        <dbReference type="EMBL" id="VAV92396.1"/>
    </source>
</evidence>
<gene>
    <name evidence="1" type="ORF">MNBD_ALPHA01-584</name>
</gene>
<dbReference type="EMBL" id="UOEJ01000034">
    <property type="protein sequence ID" value="VAV92396.1"/>
    <property type="molecule type" value="Genomic_DNA"/>
</dbReference>
<sequence length="408" mass="47640">MISVLLFSSIIALNYFTDPYLLHGIKRINGFNKIKPAAGSHSSQSKIHLAHKADINLLIIGNSRPEMGIDPDHFFFKKNNLKAYNLAQPGSTLNTQYGYAMDILREKNIKIILIAVDFIDFLTPKKTMSDPYQWPPQKTSANKRQKFNWDGSVNTDYRYQYFKDIYLPLISLDTLQDSLRTLFNQRDNSSDLLNNGFNPAKDMEQITHTDGVKTLFKQKIPQVITSFTSQDWKTNTPGYNWSPDFNKLQFLLDYLQDKGIETKVFINPYHMQYLEIIENSGLSEEFAIWKKQLVRIVANTGKDGKITLWNFSDPDNYITEPMLNAGQIPLKWFWEPAHYRKELGNLMINTLFADHKPSMKNPKQFGYRLTPENIDFYLSEYTRNLKKYRDIYPEEATFIKLEFLQQTK</sequence>
<dbReference type="AlphaFoldDB" id="A0A3B0RV71"/>
<name>A0A3B0RV71_9ZZZZ</name>
<organism evidence="1">
    <name type="scientific">hydrothermal vent metagenome</name>
    <dbReference type="NCBI Taxonomy" id="652676"/>
    <lineage>
        <taxon>unclassified sequences</taxon>
        <taxon>metagenomes</taxon>
        <taxon>ecological metagenomes</taxon>
    </lineage>
</organism>
<accession>A0A3B0RV71</accession>
<reference evidence="1" key="1">
    <citation type="submission" date="2018-06" db="EMBL/GenBank/DDBJ databases">
        <authorList>
            <person name="Zhirakovskaya E."/>
        </authorList>
    </citation>
    <scope>NUCLEOTIDE SEQUENCE</scope>
</reference>
<proteinExistence type="predicted"/>